<keyword evidence="6 7" id="KW-0472">Membrane</keyword>
<evidence type="ECO:0000259" key="8">
    <source>
        <dbReference type="PROSITE" id="PS50928"/>
    </source>
</evidence>
<keyword evidence="10" id="KW-1185">Reference proteome</keyword>
<feature type="transmembrane region" description="Helical" evidence="7">
    <location>
        <begin position="479"/>
        <end position="502"/>
    </location>
</feature>
<dbReference type="InterPro" id="IPR000515">
    <property type="entry name" value="MetI-like"/>
</dbReference>
<evidence type="ECO:0000256" key="6">
    <source>
        <dbReference type="ARBA" id="ARBA00023136"/>
    </source>
</evidence>
<feature type="transmembrane region" description="Helical" evidence="7">
    <location>
        <begin position="176"/>
        <end position="197"/>
    </location>
</feature>
<feature type="transmembrane region" description="Helical" evidence="7">
    <location>
        <begin position="376"/>
        <end position="397"/>
    </location>
</feature>
<organism evidence="9 10">
    <name type="scientific">Sinomonas flava</name>
    <dbReference type="NCBI Taxonomy" id="496857"/>
    <lineage>
        <taxon>Bacteria</taxon>
        <taxon>Bacillati</taxon>
        <taxon>Actinomycetota</taxon>
        <taxon>Actinomycetes</taxon>
        <taxon>Micrococcales</taxon>
        <taxon>Micrococcaceae</taxon>
        <taxon>Sinomonas</taxon>
    </lineage>
</organism>
<keyword evidence="2 7" id="KW-0813">Transport</keyword>
<dbReference type="SUPFAM" id="SSF161098">
    <property type="entry name" value="MetI-like"/>
    <property type="match status" value="1"/>
</dbReference>
<accession>A0ABN3BPU9</accession>
<feature type="transmembrane region" description="Helical" evidence="7">
    <location>
        <begin position="260"/>
        <end position="278"/>
    </location>
</feature>
<evidence type="ECO:0000256" key="3">
    <source>
        <dbReference type="ARBA" id="ARBA00022475"/>
    </source>
</evidence>
<dbReference type="Proteomes" id="UP001500432">
    <property type="component" value="Unassembled WGS sequence"/>
</dbReference>
<evidence type="ECO:0000313" key="10">
    <source>
        <dbReference type="Proteomes" id="UP001500432"/>
    </source>
</evidence>
<feature type="transmembrane region" description="Helical" evidence="7">
    <location>
        <begin position="135"/>
        <end position="156"/>
    </location>
</feature>
<feature type="transmembrane region" description="Helical" evidence="7">
    <location>
        <begin position="204"/>
        <end position="228"/>
    </location>
</feature>
<keyword evidence="4 7" id="KW-0812">Transmembrane</keyword>
<reference evidence="10" key="1">
    <citation type="journal article" date="2019" name="Int. J. Syst. Evol. Microbiol.">
        <title>The Global Catalogue of Microorganisms (GCM) 10K type strain sequencing project: providing services to taxonomists for standard genome sequencing and annotation.</title>
        <authorList>
            <consortium name="The Broad Institute Genomics Platform"/>
            <consortium name="The Broad Institute Genome Sequencing Center for Infectious Disease"/>
            <person name="Wu L."/>
            <person name="Ma J."/>
        </authorList>
    </citation>
    <scope>NUCLEOTIDE SEQUENCE [LARGE SCALE GENOMIC DNA]</scope>
    <source>
        <strain evidence="10">JCM 16034</strain>
    </source>
</reference>
<feature type="transmembrane region" description="Helical" evidence="7">
    <location>
        <begin position="284"/>
        <end position="307"/>
    </location>
</feature>
<dbReference type="RefSeq" id="WP_344298663.1">
    <property type="nucleotide sequence ID" value="NZ_BAAAQW010000003.1"/>
</dbReference>
<comment type="caution">
    <text evidence="9">The sequence shown here is derived from an EMBL/GenBank/DDBJ whole genome shotgun (WGS) entry which is preliminary data.</text>
</comment>
<evidence type="ECO:0000256" key="1">
    <source>
        <dbReference type="ARBA" id="ARBA00004651"/>
    </source>
</evidence>
<protein>
    <recommendedName>
        <fullName evidence="8">ABC transmembrane type-1 domain-containing protein</fullName>
    </recommendedName>
</protein>
<dbReference type="Pfam" id="PF00528">
    <property type="entry name" value="BPD_transp_1"/>
    <property type="match status" value="1"/>
</dbReference>
<dbReference type="CDD" id="cd06261">
    <property type="entry name" value="TM_PBP2"/>
    <property type="match status" value="1"/>
</dbReference>
<comment type="similarity">
    <text evidence="7">Belongs to the binding-protein-dependent transport system permease family.</text>
</comment>
<dbReference type="InterPro" id="IPR035906">
    <property type="entry name" value="MetI-like_sf"/>
</dbReference>
<comment type="subcellular location">
    <subcellularLocation>
        <location evidence="1 7">Cell membrane</location>
        <topology evidence="1 7">Multi-pass membrane protein</topology>
    </subcellularLocation>
</comment>
<feature type="transmembrane region" description="Helical" evidence="7">
    <location>
        <begin position="433"/>
        <end position="459"/>
    </location>
</feature>
<sequence length="512" mass="53083">MLTYIVRRLATAALILLGASFVVYNLTALSGDPLEEFRGSGAPNAKQLMDARAELLDLGTPAPVRYFTWLGGAARCLLPVAGGCDLGKNVAGQPVTEALGVALVQTLTLVTAAAVLAILVGVALGVVTALRQHGVLDYGVTFMAFLFFSLPIFWVAVLLKEYGAIGFNDFLADPEIPWQVSAGLGVLAALGVGGVAGGRPSHRLAAGGAAFVLTAGLLALASATRWFARPGLGLVVLLVAGTGFAFAAAALAAGPRNRRALVAGLAAVAVGLAVYFPIQGPLNGATPGMILVLGVVTVLVGTGLGWLAGGYDRRQNMRVAGATALAMGAMIALDRYMQAWPSYVADSTVRGRPIATIGASTPNLGGDFWTAGIDSFTHLVLPTIALVLVSLAGYARFTRSSMLEVMTMDYIRTARAKGMGERDVVLRHALRNALLPITTVVAFDIGGLIGGAVITETVFSVRGMGVMFLEGVTRVDPNPVMAVFVCTAATAMVFNLLADLAYSALDPRIRVR</sequence>
<dbReference type="PANTHER" id="PTHR43163">
    <property type="entry name" value="DIPEPTIDE TRANSPORT SYSTEM PERMEASE PROTEIN DPPB-RELATED"/>
    <property type="match status" value="1"/>
</dbReference>
<evidence type="ECO:0000256" key="7">
    <source>
        <dbReference type="RuleBase" id="RU363032"/>
    </source>
</evidence>
<evidence type="ECO:0000313" key="9">
    <source>
        <dbReference type="EMBL" id="GAA2198396.1"/>
    </source>
</evidence>
<dbReference type="EMBL" id="BAAAQW010000003">
    <property type="protein sequence ID" value="GAA2198396.1"/>
    <property type="molecule type" value="Genomic_DNA"/>
</dbReference>
<keyword evidence="3" id="KW-1003">Cell membrane</keyword>
<dbReference type="PANTHER" id="PTHR43163:SF6">
    <property type="entry name" value="DIPEPTIDE TRANSPORT SYSTEM PERMEASE PROTEIN DPPB-RELATED"/>
    <property type="match status" value="1"/>
</dbReference>
<feature type="transmembrane region" description="Helical" evidence="7">
    <location>
        <begin position="319"/>
        <end position="337"/>
    </location>
</feature>
<feature type="transmembrane region" description="Helical" evidence="7">
    <location>
        <begin position="107"/>
        <end position="128"/>
    </location>
</feature>
<proteinExistence type="inferred from homology"/>
<gene>
    <name evidence="9" type="ORF">GCM10009849_10910</name>
</gene>
<evidence type="ECO:0000256" key="4">
    <source>
        <dbReference type="ARBA" id="ARBA00022692"/>
    </source>
</evidence>
<dbReference type="PROSITE" id="PS50928">
    <property type="entry name" value="ABC_TM1"/>
    <property type="match status" value="1"/>
</dbReference>
<keyword evidence="5 7" id="KW-1133">Transmembrane helix</keyword>
<name>A0ABN3BPU9_9MICC</name>
<dbReference type="Gene3D" id="1.10.3720.10">
    <property type="entry name" value="MetI-like"/>
    <property type="match status" value="1"/>
</dbReference>
<evidence type="ECO:0000256" key="2">
    <source>
        <dbReference type="ARBA" id="ARBA00022448"/>
    </source>
</evidence>
<evidence type="ECO:0000256" key="5">
    <source>
        <dbReference type="ARBA" id="ARBA00022989"/>
    </source>
</evidence>
<feature type="transmembrane region" description="Helical" evidence="7">
    <location>
        <begin position="234"/>
        <end position="253"/>
    </location>
</feature>
<feature type="domain" description="ABC transmembrane type-1" evidence="8">
    <location>
        <begin position="103"/>
        <end position="498"/>
    </location>
</feature>